<proteinExistence type="predicted"/>
<feature type="transmembrane region" description="Helical" evidence="1">
    <location>
        <begin position="20"/>
        <end position="42"/>
    </location>
</feature>
<dbReference type="Pfam" id="PF11374">
    <property type="entry name" value="DUF3176"/>
    <property type="match status" value="1"/>
</dbReference>
<reference evidence="2" key="1">
    <citation type="submission" date="2021-12" db="EMBL/GenBank/DDBJ databases">
        <title>Convergent genome expansion in fungi linked to evolution of root-endophyte symbiosis.</title>
        <authorList>
            <consortium name="DOE Joint Genome Institute"/>
            <person name="Ke Y.-H."/>
            <person name="Bonito G."/>
            <person name="Liao H.-L."/>
            <person name="Looney B."/>
            <person name="Rojas-Flechas A."/>
            <person name="Nash J."/>
            <person name="Hameed K."/>
            <person name="Schadt C."/>
            <person name="Martin F."/>
            <person name="Crous P.W."/>
            <person name="Miettinen O."/>
            <person name="Magnuson J.K."/>
            <person name="Labbe J."/>
            <person name="Jacobson D."/>
            <person name="Doktycz M.J."/>
            <person name="Veneault-Fourrey C."/>
            <person name="Kuo A."/>
            <person name="Mondo S."/>
            <person name="Calhoun S."/>
            <person name="Riley R."/>
            <person name="Ohm R."/>
            <person name="LaButti K."/>
            <person name="Andreopoulos B."/>
            <person name="Pangilinan J."/>
            <person name="Nolan M."/>
            <person name="Tritt A."/>
            <person name="Clum A."/>
            <person name="Lipzen A."/>
            <person name="Daum C."/>
            <person name="Barry K."/>
            <person name="Grigoriev I.V."/>
            <person name="Vilgalys R."/>
        </authorList>
    </citation>
    <scope>NUCLEOTIDE SEQUENCE</scope>
    <source>
        <strain evidence="2">PMI_201</strain>
    </source>
</reference>
<dbReference type="InterPro" id="IPR021514">
    <property type="entry name" value="DUF3176"/>
</dbReference>
<sequence>MSEGKGFVGGSRVPRAPWPAMLLTLIALVSMTAAAAIVVISNNKPAASWTISPAVLLAFFSSIWSGSLTMLLTMSIAVIWWRAASHGSSLESLHCIWNKGLGLKYISTLRSNAAACWAVLLSWLVIVAQVAHNPLLQRSTSTTIRQTTTSDDLTLSIAPKIPDGWIGSVQNAATGTIITYPNSTSAIRGWWLNSPIQSPGSQCDGTCQGRVRGSGIDYSCYSTTSKLDLTTLENEGSFVFGINTMVTSNSTGSPVLNLSTLSSSSVDENCTATLISWNCNIQAATVEFPFIVNNNTISLDAENLYPPVVVETYVSDGDKSTATQGQGAGPLLGLHDFVTDVLATNVSLVIDQTRNISLHTGLLISDLFYQFNNSAYNPAAISKCRLEWVDPTQYVLTAMQDYLFRSSISVYTNENSQNCPVKRTSSVLTFQSNFRFLIGALSLMTLAIICVLVQFWNWWELGRRVTLSPIEVVNAFGALPTSQLNDVCMVDEILKVTGKTTVRYDGMRFNENSTVLQSRLPMRIGDMQDARRKCSKF</sequence>
<protein>
    <submittedName>
        <fullName evidence="2">Uncharacterized protein</fullName>
    </submittedName>
</protein>
<feature type="transmembrane region" description="Helical" evidence="1">
    <location>
        <begin position="112"/>
        <end position="131"/>
    </location>
</feature>
<name>A0AAD4KQS6_9EURO</name>
<keyword evidence="1" id="KW-1133">Transmembrane helix</keyword>
<dbReference type="PANTHER" id="PTHR37576">
    <property type="entry name" value="DEFECT AT LOW TEMPERATURE PROTEIN 1"/>
    <property type="match status" value="1"/>
</dbReference>
<keyword evidence="1" id="KW-0472">Membrane</keyword>
<dbReference type="GeneID" id="70241662"/>
<feature type="transmembrane region" description="Helical" evidence="1">
    <location>
        <begin position="54"/>
        <end position="81"/>
    </location>
</feature>
<organism evidence="2 3">
    <name type="scientific">Talaromyces proteolyticus</name>
    <dbReference type="NCBI Taxonomy" id="1131652"/>
    <lineage>
        <taxon>Eukaryota</taxon>
        <taxon>Fungi</taxon>
        <taxon>Dikarya</taxon>
        <taxon>Ascomycota</taxon>
        <taxon>Pezizomycotina</taxon>
        <taxon>Eurotiomycetes</taxon>
        <taxon>Eurotiomycetidae</taxon>
        <taxon>Eurotiales</taxon>
        <taxon>Trichocomaceae</taxon>
        <taxon>Talaromyces</taxon>
        <taxon>Talaromyces sect. Bacilispori</taxon>
    </lineage>
</organism>
<comment type="caution">
    <text evidence="2">The sequence shown here is derived from an EMBL/GenBank/DDBJ whole genome shotgun (WGS) entry which is preliminary data.</text>
</comment>
<keyword evidence="1" id="KW-0812">Transmembrane</keyword>
<dbReference type="Proteomes" id="UP001201262">
    <property type="component" value="Unassembled WGS sequence"/>
</dbReference>
<dbReference type="PANTHER" id="PTHR37576:SF2">
    <property type="entry name" value="DEFECT AT LOW TEMPERATURE PROTEIN 1"/>
    <property type="match status" value="1"/>
</dbReference>
<evidence type="ECO:0000313" key="2">
    <source>
        <dbReference type="EMBL" id="KAH8696242.1"/>
    </source>
</evidence>
<gene>
    <name evidence="2" type="ORF">BGW36DRAFT_297717</name>
</gene>
<dbReference type="EMBL" id="JAJTJA010000007">
    <property type="protein sequence ID" value="KAH8696242.1"/>
    <property type="molecule type" value="Genomic_DNA"/>
</dbReference>
<keyword evidence="3" id="KW-1185">Reference proteome</keyword>
<dbReference type="RefSeq" id="XP_046071180.1">
    <property type="nucleotide sequence ID" value="XM_046211375.1"/>
</dbReference>
<dbReference type="AlphaFoldDB" id="A0AAD4KQS6"/>
<accession>A0AAD4KQS6</accession>
<evidence type="ECO:0000313" key="3">
    <source>
        <dbReference type="Proteomes" id="UP001201262"/>
    </source>
</evidence>
<feature type="transmembrane region" description="Helical" evidence="1">
    <location>
        <begin position="436"/>
        <end position="459"/>
    </location>
</feature>
<evidence type="ECO:0000256" key="1">
    <source>
        <dbReference type="SAM" id="Phobius"/>
    </source>
</evidence>